<dbReference type="InterPro" id="IPR045851">
    <property type="entry name" value="AMP-bd_C_sf"/>
</dbReference>
<dbReference type="Pfam" id="PF00550">
    <property type="entry name" value="PP-binding"/>
    <property type="match status" value="1"/>
</dbReference>
<dbReference type="InterPro" id="IPR036736">
    <property type="entry name" value="ACP-like_sf"/>
</dbReference>
<dbReference type="InterPro" id="IPR009081">
    <property type="entry name" value="PP-bd_ACP"/>
</dbReference>
<accession>A0A9P0CE90</accession>
<dbReference type="InterPro" id="IPR000873">
    <property type="entry name" value="AMP-dep_synth/lig_dom"/>
</dbReference>
<dbReference type="PANTHER" id="PTHR44845">
    <property type="entry name" value="CARRIER DOMAIN-CONTAINING PROTEIN"/>
    <property type="match status" value="1"/>
</dbReference>
<dbReference type="Proteomes" id="UP001152759">
    <property type="component" value="Chromosome 9"/>
</dbReference>
<evidence type="ECO:0000259" key="3">
    <source>
        <dbReference type="PROSITE" id="PS50075"/>
    </source>
</evidence>
<dbReference type="PANTHER" id="PTHR44845:SF6">
    <property type="entry name" value="BETA-ALANINE-ACTIVATING ENZYME"/>
    <property type="match status" value="1"/>
</dbReference>
<name>A0A9P0CE90_BEMTA</name>
<dbReference type="Pfam" id="PF00501">
    <property type="entry name" value="AMP-binding"/>
    <property type="match status" value="1"/>
</dbReference>
<dbReference type="Gene3D" id="3.40.630.30">
    <property type="match status" value="1"/>
</dbReference>
<dbReference type="Gene3D" id="3.30.300.30">
    <property type="match status" value="1"/>
</dbReference>
<dbReference type="FunFam" id="3.40.50.12780:FF:000038">
    <property type="entry name" value="Ebony protein"/>
    <property type="match status" value="1"/>
</dbReference>
<dbReference type="Gene3D" id="1.10.1200.10">
    <property type="entry name" value="ACP-like"/>
    <property type="match status" value="1"/>
</dbReference>
<proteinExistence type="predicted"/>
<dbReference type="AlphaFoldDB" id="A0A9P0CE90"/>
<reference evidence="4" key="1">
    <citation type="submission" date="2021-12" db="EMBL/GenBank/DDBJ databases">
        <authorList>
            <person name="King R."/>
        </authorList>
    </citation>
    <scope>NUCLEOTIDE SEQUENCE</scope>
</reference>
<dbReference type="InterPro" id="IPR042099">
    <property type="entry name" value="ANL_N_sf"/>
</dbReference>
<dbReference type="InterPro" id="IPR020845">
    <property type="entry name" value="AMP-binding_CS"/>
</dbReference>
<keyword evidence="1" id="KW-0596">Phosphopantetheine</keyword>
<keyword evidence="2" id="KW-0597">Phosphoprotein</keyword>
<dbReference type="SUPFAM" id="SSF56801">
    <property type="entry name" value="Acetyl-CoA synthetase-like"/>
    <property type="match status" value="1"/>
</dbReference>
<dbReference type="Gene3D" id="3.40.50.12780">
    <property type="entry name" value="N-terminal domain of ligase-like"/>
    <property type="match status" value="1"/>
</dbReference>
<evidence type="ECO:0000313" key="4">
    <source>
        <dbReference type="EMBL" id="CAH0777926.1"/>
    </source>
</evidence>
<dbReference type="CDD" id="cd05930">
    <property type="entry name" value="A_NRPS"/>
    <property type="match status" value="1"/>
</dbReference>
<sequence>MGSIPDLSILKGASRRVPERVVLHRLFERNAHHPATADNTALIFQNESNESRQLKYWELDEAANRLARGILRAVQEKGGRFNRDGDNIVAVSIPPSDTLVVTLLAVWKAGAAYLPLDVQAPANRVRHILDEAKPLLVISHRDDCAENELFENINVVSTGYLEKEAAKYSSKILQENEMFRTANEPSMAIVLYTSGSTGIPKGVRISHRAVFNRLQWQWNTFPYAESERVCAFKTALTFVDSVSEIWAPLLSETPKSILVVPKEVTKDPERLIAELERHRIERLVLVPSLLRAILLYLELDKNNARRDDQLLKHLKLWVCSGEPLVPSLVKHFFNHFEGTEHVICNFYGSTEVMGDVTFEKMSAFKGDLVPIGLPVDNSVVYLLDKKLNPVPSGQIGEIYCSGLNLASGYVNNRDADRFIANPHTVEPQYALLYKTGDYGKIVDGTLVYEGRTDSQVKVRGHRVDMSEIENSLHKINGVDKVAVLCYKPGEVDQAILAFVTLQDPSWTAGTIEEELSKTLPPYSLPTIRVLDKIPLLNNGKTDRQFLLKAYGEEVSEKGGKRAPVDLTGVPENKRKAAQCLFETVASILGGSLKCPINKDVGFFELGGNSLNSIYTITKLRDQGFVIGITEFLSSKTLGDILDKIRTEDEDSNILADENNNKGKTKYEAEILDDKHREAVTEIIADSFCEKGDLEQCIQPRIERDAYIELLDVLWVHLVEKGLSFAVKSAETGEYVGASLSFDVHDEPPVEITSRLNIIFEFLEFLEGPIRETKLPQGKGKILHGFMMGTHKKLDAKENIEVIQFMEEEEVRLARRRGFESIFTSNSSPLTQQLGSDVFDYEVLLDYQVNKFVAEDGSKPFGSAPDTQTVSCSLKRV</sequence>
<keyword evidence="5" id="KW-1185">Reference proteome</keyword>
<dbReference type="PROSITE" id="PS00455">
    <property type="entry name" value="AMP_BINDING"/>
    <property type="match status" value="1"/>
</dbReference>
<feature type="domain" description="Carrier" evidence="3">
    <location>
        <begin position="571"/>
        <end position="648"/>
    </location>
</feature>
<dbReference type="EMBL" id="OU963870">
    <property type="protein sequence ID" value="CAH0777926.1"/>
    <property type="molecule type" value="Genomic_DNA"/>
</dbReference>
<evidence type="ECO:0000313" key="5">
    <source>
        <dbReference type="Proteomes" id="UP001152759"/>
    </source>
</evidence>
<organism evidence="4 5">
    <name type="scientific">Bemisia tabaci</name>
    <name type="common">Sweetpotato whitefly</name>
    <name type="synonym">Aleurodes tabaci</name>
    <dbReference type="NCBI Taxonomy" id="7038"/>
    <lineage>
        <taxon>Eukaryota</taxon>
        <taxon>Metazoa</taxon>
        <taxon>Ecdysozoa</taxon>
        <taxon>Arthropoda</taxon>
        <taxon>Hexapoda</taxon>
        <taxon>Insecta</taxon>
        <taxon>Pterygota</taxon>
        <taxon>Neoptera</taxon>
        <taxon>Paraneoptera</taxon>
        <taxon>Hemiptera</taxon>
        <taxon>Sternorrhyncha</taxon>
        <taxon>Aleyrodoidea</taxon>
        <taxon>Aleyrodidae</taxon>
        <taxon>Aleyrodinae</taxon>
        <taxon>Bemisia</taxon>
    </lineage>
</organism>
<dbReference type="SUPFAM" id="SSF47336">
    <property type="entry name" value="ACP-like"/>
    <property type="match status" value="1"/>
</dbReference>
<evidence type="ECO:0000256" key="1">
    <source>
        <dbReference type="ARBA" id="ARBA00022450"/>
    </source>
</evidence>
<evidence type="ECO:0000256" key="2">
    <source>
        <dbReference type="ARBA" id="ARBA00022553"/>
    </source>
</evidence>
<dbReference type="PROSITE" id="PS50075">
    <property type="entry name" value="CARRIER"/>
    <property type="match status" value="1"/>
</dbReference>
<protein>
    <recommendedName>
        <fullName evidence="3">Carrier domain-containing protein</fullName>
    </recommendedName>
</protein>
<gene>
    <name evidence="4" type="ORF">BEMITA_LOCUS13817</name>
</gene>